<name>C7NFS7_KYTSD</name>
<dbReference type="eggNOG" id="COG2755">
    <property type="taxonomic scope" value="Bacteria"/>
</dbReference>
<dbReference type="InterPro" id="IPR013830">
    <property type="entry name" value="SGNH_hydro"/>
</dbReference>
<dbReference type="STRING" id="478801.Ksed_24700"/>
<reference evidence="3 4" key="1">
    <citation type="journal article" date="2009" name="Stand. Genomic Sci.">
        <title>Complete genome sequence of Kytococcus sedentarius type strain (541).</title>
        <authorList>
            <person name="Sims D."/>
            <person name="Brettin T."/>
            <person name="Detter J.C."/>
            <person name="Han C."/>
            <person name="Lapidus A."/>
            <person name="Copeland A."/>
            <person name="Glavina Del Rio T."/>
            <person name="Nolan M."/>
            <person name="Chen F."/>
            <person name="Lucas S."/>
            <person name="Tice H."/>
            <person name="Cheng J.F."/>
            <person name="Bruce D."/>
            <person name="Goodwin L."/>
            <person name="Pitluck S."/>
            <person name="Ovchinnikova G."/>
            <person name="Pati A."/>
            <person name="Ivanova N."/>
            <person name="Mavrommatis K."/>
            <person name="Chen A."/>
            <person name="Palaniappan K."/>
            <person name="D'haeseleer P."/>
            <person name="Chain P."/>
            <person name="Bristow J."/>
            <person name="Eisen J.A."/>
            <person name="Markowitz V."/>
            <person name="Hugenholtz P."/>
            <person name="Schneider S."/>
            <person name="Goker M."/>
            <person name="Pukall R."/>
            <person name="Kyrpides N.C."/>
            <person name="Klenk H.P."/>
        </authorList>
    </citation>
    <scope>NUCLEOTIDE SEQUENCE [LARGE SCALE GENOMIC DNA]</scope>
    <source>
        <strain evidence="4">ATCC 14392 / DSM 20547 / JCM 11482 / CCUG 33030 / NBRC 15357 / NCTC 11040 / CCM 314 / 541</strain>
    </source>
</reference>
<dbReference type="SUPFAM" id="SSF52266">
    <property type="entry name" value="SGNH hydrolase"/>
    <property type="match status" value="1"/>
</dbReference>
<accession>C7NFS7</accession>
<keyword evidence="4" id="KW-1185">Reference proteome</keyword>
<dbReference type="GO" id="GO:0004622">
    <property type="term" value="F:phosphatidylcholine lysophospholipase activity"/>
    <property type="evidence" value="ECO:0007669"/>
    <property type="project" value="TreeGrafter"/>
</dbReference>
<evidence type="ECO:0000256" key="1">
    <source>
        <dbReference type="SAM" id="MobiDB-lite"/>
    </source>
</evidence>
<dbReference type="Pfam" id="PF13472">
    <property type="entry name" value="Lipase_GDSL_2"/>
    <property type="match status" value="1"/>
</dbReference>
<evidence type="ECO:0000313" key="4">
    <source>
        <dbReference type="Proteomes" id="UP000006666"/>
    </source>
</evidence>
<dbReference type="HOGENOM" id="CLU_1048820_0_0_11"/>
<dbReference type="PANTHER" id="PTHR30383">
    <property type="entry name" value="THIOESTERASE 1/PROTEASE 1/LYSOPHOSPHOLIPASE L1"/>
    <property type="match status" value="1"/>
</dbReference>
<gene>
    <name evidence="3" type="ordered locus">Ksed_24700</name>
</gene>
<feature type="domain" description="SGNH hydrolase-type esterase" evidence="2">
    <location>
        <begin position="108"/>
        <end position="251"/>
    </location>
</feature>
<proteinExistence type="predicted"/>
<dbReference type="InterPro" id="IPR051532">
    <property type="entry name" value="Ester_Hydrolysis_Enzymes"/>
</dbReference>
<dbReference type="CDD" id="cd00229">
    <property type="entry name" value="SGNH_hydrolase"/>
    <property type="match status" value="1"/>
</dbReference>
<sequence>MVAVALLATAALVLWNQRDADEPEDIPRTTSGTEVDAATRASESSHAAATGTAGEVAHELTERAGADDVTLLVVGDSTGDERTEWVALWAARMAGEGAEVTYRDWVPGEERWTDDPLTLGDGDRHVTIVNASQAGARPAYPLARRLLPDAADLVLVSFGHNGTREQEVAEMRQLLDRLAQDYPDAPVGVIAQNPALGGSVEHSRANREAVEQVARARDLPVIDVHGAFVDHGDVESLLVDDLHPSDAGSRLWAETVHRFLTTPRP</sequence>
<dbReference type="InterPro" id="IPR036514">
    <property type="entry name" value="SGNH_hydro_sf"/>
</dbReference>
<dbReference type="KEGG" id="kse:Ksed_24700"/>
<evidence type="ECO:0000313" key="3">
    <source>
        <dbReference type="EMBL" id="ACV07435.1"/>
    </source>
</evidence>
<evidence type="ECO:0000259" key="2">
    <source>
        <dbReference type="Pfam" id="PF13472"/>
    </source>
</evidence>
<dbReference type="Proteomes" id="UP000006666">
    <property type="component" value="Chromosome"/>
</dbReference>
<dbReference type="PANTHER" id="PTHR30383:SF5">
    <property type="entry name" value="SGNH HYDROLASE-TYPE ESTERASE DOMAIN-CONTAINING PROTEIN"/>
    <property type="match status" value="1"/>
</dbReference>
<feature type="region of interest" description="Disordered" evidence="1">
    <location>
        <begin position="22"/>
        <end position="52"/>
    </location>
</feature>
<protein>
    <submittedName>
        <fullName evidence="3">GDSL-like Lipase/Acylhydrolase</fullName>
    </submittedName>
</protein>
<dbReference type="EMBL" id="CP001686">
    <property type="protein sequence ID" value="ACV07435.1"/>
    <property type="molecule type" value="Genomic_DNA"/>
</dbReference>
<dbReference type="AlphaFoldDB" id="C7NFS7"/>
<organism evidence="3 4">
    <name type="scientific">Kytococcus sedentarius (strain ATCC 14392 / DSM 20547 / JCM 11482 / CCUG 33030 / NBRC 15357 / NCTC 11040 / CCM 314 / 541)</name>
    <name type="common">Micrococcus sedentarius</name>
    <dbReference type="NCBI Taxonomy" id="478801"/>
    <lineage>
        <taxon>Bacteria</taxon>
        <taxon>Bacillati</taxon>
        <taxon>Actinomycetota</taxon>
        <taxon>Actinomycetes</taxon>
        <taxon>Micrococcales</taxon>
        <taxon>Kytococcaceae</taxon>
        <taxon>Kytococcus</taxon>
    </lineage>
</organism>
<dbReference type="Gene3D" id="3.40.50.1110">
    <property type="entry name" value="SGNH hydrolase"/>
    <property type="match status" value="1"/>
</dbReference>